<reference evidence="2" key="1">
    <citation type="submission" date="2023-03" db="EMBL/GenBank/DDBJ databases">
        <title>Electrophorus voltai genome.</title>
        <authorList>
            <person name="Bian C."/>
        </authorList>
    </citation>
    <scope>NUCLEOTIDE SEQUENCE</scope>
    <source>
        <strain evidence="2">CB-2022</strain>
        <tissue evidence="2">Muscle</tissue>
    </source>
</reference>
<evidence type="ECO:0000256" key="1">
    <source>
        <dbReference type="SAM" id="MobiDB-lite"/>
    </source>
</evidence>
<accession>A0AAD8YP84</accession>
<protein>
    <submittedName>
        <fullName evidence="2">Uncharacterized protein</fullName>
    </submittedName>
</protein>
<dbReference type="AlphaFoldDB" id="A0AAD8YP84"/>
<feature type="region of interest" description="Disordered" evidence="1">
    <location>
        <begin position="197"/>
        <end position="220"/>
    </location>
</feature>
<evidence type="ECO:0000313" key="2">
    <source>
        <dbReference type="EMBL" id="KAK1784647.1"/>
    </source>
</evidence>
<sequence length="287" mass="31030">MVRSSTLFYLFFQGSLMREEPAGRFWGDPGYGPWSDTAESYVDQLDYDNQQSDMDSAESYDPCTNYTEGWTEVGERGEYRDFGLQSEMGSNCEKDSLMEVEEVPYGDPAPTAPPKAPPRARRPRASKLPRVTGREAASSSEEDTPLPEARGPKAHVPTPKPCGGKKAATPVPALVPGNMAGALLGVHTPKLGQLSLPKPAKAGLPQAGQPPNQPMTGGLAAAPSAFPGLFNTDVRMGGIVVTNTWDVSVNKHLKPYPIFQTLCVRRNKMCVGYRSMVVVALLTEEPC</sequence>
<feature type="compositionally biased region" description="Basic residues" evidence="1">
    <location>
        <begin position="118"/>
        <end position="127"/>
    </location>
</feature>
<dbReference type="Proteomes" id="UP001239994">
    <property type="component" value="Unassembled WGS sequence"/>
</dbReference>
<keyword evidence="3" id="KW-1185">Reference proteome</keyword>
<feature type="region of interest" description="Disordered" evidence="1">
    <location>
        <begin position="103"/>
        <end position="169"/>
    </location>
</feature>
<evidence type="ECO:0000313" key="3">
    <source>
        <dbReference type="Proteomes" id="UP001239994"/>
    </source>
</evidence>
<gene>
    <name evidence="2" type="ORF">P4O66_003330</name>
</gene>
<dbReference type="EMBL" id="JAROKS010000026">
    <property type="protein sequence ID" value="KAK1784647.1"/>
    <property type="molecule type" value="Genomic_DNA"/>
</dbReference>
<proteinExistence type="predicted"/>
<comment type="caution">
    <text evidence="2">The sequence shown here is derived from an EMBL/GenBank/DDBJ whole genome shotgun (WGS) entry which is preliminary data.</text>
</comment>
<name>A0AAD8YP84_9TELE</name>
<organism evidence="2 3">
    <name type="scientific">Electrophorus voltai</name>
    <dbReference type="NCBI Taxonomy" id="2609070"/>
    <lineage>
        <taxon>Eukaryota</taxon>
        <taxon>Metazoa</taxon>
        <taxon>Chordata</taxon>
        <taxon>Craniata</taxon>
        <taxon>Vertebrata</taxon>
        <taxon>Euteleostomi</taxon>
        <taxon>Actinopterygii</taxon>
        <taxon>Neopterygii</taxon>
        <taxon>Teleostei</taxon>
        <taxon>Ostariophysi</taxon>
        <taxon>Gymnotiformes</taxon>
        <taxon>Gymnotoidei</taxon>
        <taxon>Gymnotidae</taxon>
        <taxon>Electrophorus</taxon>
    </lineage>
</organism>